<proteinExistence type="inferred from homology"/>
<feature type="lipid moiety-binding region" description="N-palmitoyl cysteine" evidence="13">
    <location>
        <position position="20"/>
    </location>
</feature>
<evidence type="ECO:0000256" key="11">
    <source>
        <dbReference type="ARBA" id="ARBA00071217"/>
    </source>
</evidence>
<feature type="lipid moiety-binding region" description="S-diacylglycerol cysteine" evidence="13">
    <location>
        <position position="20"/>
    </location>
</feature>
<evidence type="ECO:0000259" key="14">
    <source>
        <dbReference type="Pfam" id="PF08212"/>
    </source>
</evidence>
<dbReference type="Pfam" id="PF08212">
    <property type="entry name" value="Lipocalin_2"/>
    <property type="match status" value="1"/>
</dbReference>
<comment type="similarity">
    <text evidence="2 12">Belongs to the calycin superfamily. Lipocalin family.</text>
</comment>
<evidence type="ECO:0000256" key="7">
    <source>
        <dbReference type="ARBA" id="ARBA00023139"/>
    </source>
</evidence>
<dbReference type="SUPFAM" id="SSF50814">
    <property type="entry name" value="Lipocalins"/>
    <property type="match status" value="1"/>
</dbReference>
<dbReference type="AlphaFoldDB" id="A0A0N1EXR3"/>
<accession>A0A0N1EXR3</accession>
<dbReference type="EMBL" id="LHPH01000001">
    <property type="protein sequence ID" value="KPH65520.1"/>
    <property type="molecule type" value="Genomic_DNA"/>
</dbReference>
<protein>
    <recommendedName>
        <fullName evidence="11 12">Outer membrane lipoprotein Blc</fullName>
    </recommendedName>
</protein>
<dbReference type="GO" id="GO:0009279">
    <property type="term" value="C:cell outer membrane"/>
    <property type="evidence" value="ECO:0007669"/>
    <property type="project" value="UniProtKB-SubCell"/>
</dbReference>
<sequence length="177" mass="20111">MKNAIFVVLILIFTSALIGCTGMPDKVNPVSPFSVERYQGKWYEIARLDHSFERGLQNVTADYSLNNDGSIKVLNRGFDQGEQAWSDAEGKAKFVDDKNTGHLKVSFFGPFYSSYVVFGLDQKNYNYAYVSGYNNEYLWLLSRTPTITNERKVDFINAAKTRGFDTDSLIWVTQTPL</sequence>
<dbReference type="STRING" id="187330.AMS58_05490"/>
<dbReference type="PRINTS" id="PR01171">
    <property type="entry name" value="BCTLIPOCALIN"/>
</dbReference>
<evidence type="ECO:0000256" key="9">
    <source>
        <dbReference type="ARBA" id="ARBA00023288"/>
    </source>
</evidence>
<keyword evidence="4" id="KW-0732">Signal</keyword>
<comment type="subunit">
    <text evidence="3 12">Homodimer.</text>
</comment>
<evidence type="ECO:0000256" key="6">
    <source>
        <dbReference type="ARBA" id="ARBA00023136"/>
    </source>
</evidence>
<dbReference type="InterPro" id="IPR012674">
    <property type="entry name" value="Calycin"/>
</dbReference>
<reference evidence="15 16" key="1">
    <citation type="submission" date="2015-08" db="EMBL/GenBank/DDBJ databases">
        <title>Draft Genome Sequence of Pseudoalteromonas porphyrae UCD-SED14.</title>
        <authorList>
            <person name="Coil D.A."/>
            <person name="Jospin G."/>
            <person name="Lee R.D."/>
            <person name="Eisen J.A."/>
        </authorList>
    </citation>
    <scope>NUCLEOTIDE SEQUENCE [LARGE SCALE GENOMIC DNA]</scope>
    <source>
        <strain evidence="15 16">UCD-SED14</strain>
    </source>
</reference>
<evidence type="ECO:0000256" key="13">
    <source>
        <dbReference type="PIRSR" id="PIRSR036893-52"/>
    </source>
</evidence>
<dbReference type="PANTHER" id="PTHR10612:SF34">
    <property type="entry name" value="APOLIPOPROTEIN D"/>
    <property type="match status" value="1"/>
</dbReference>
<dbReference type="InterPro" id="IPR022271">
    <property type="entry name" value="Lipocalin_ApoD"/>
</dbReference>
<dbReference type="PATRIC" id="fig|187330.3.peg.186"/>
<evidence type="ECO:0000256" key="8">
    <source>
        <dbReference type="ARBA" id="ARBA00023237"/>
    </source>
</evidence>
<dbReference type="RefSeq" id="WP_054204027.1">
    <property type="nucleotide sequence ID" value="NZ_LHPH01000001.1"/>
</dbReference>
<evidence type="ECO:0000256" key="2">
    <source>
        <dbReference type="ARBA" id="ARBA00006889"/>
    </source>
</evidence>
<dbReference type="InterPro" id="IPR000566">
    <property type="entry name" value="Lipocln_cytosolic_FA-bd_dom"/>
</dbReference>
<comment type="function">
    <text evidence="10 12">Involved in the storage or transport of lipids necessary for membrane maintenance under stressful conditions. Displays a binding preference for lysophospholipids.</text>
</comment>
<evidence type="ECO:0000313" key="15">
    <source>
        <dbReference type="EMBL" id="KPH65520.1"/>
    </source>
</evidence>
<evidence type="ECO:0000256" key="5">
    <source>
        <dbReference type="ARBA" id="ARBA00023121"/>
    </source>
</evidence>
<dbReference type="InterPro" id="IPR002446">
    <property type="entry name" value="Lipocalin_bac"/>
</dbReference>
<dbReference type="FunFam" id="2.40.128.20:FF:000002">
    <property type="entry name" value="Outer membrane lipoprotein Blc"/>
    <property type="match status" value="1"/>
</dbReference>
<evidence type="ECO:0000256" key="3">
    <source>
        <dbReference type="ARBA" id="ARBA00011738"/>
    </source>
</evidence>
<dbReference type="Proteomes" id="UP000037848">
    <property type="component" value="Unassembled WGS sequence"/>
</dbReference>
<evidence type="ECO:0000256" key="10">
    <source>
        <dbReference type="ARBA" id="ARBA00057024"/>
    </source>
</evidence>
<organism evidence="15 16">
    <name type="scientific">Pseudoalteromonas porphyrae</name>
    <dbReference type="NCBI Taxonomy" id="187330"/>
    <lineage>
        <taxon>Bacteria</taxon>
        <taxon>Pseudomonadati</taxon>
        <taxon>Pseudomonadota</taxon>
        <taxon>Gammaproteobacteria</taxon>
        <taxon>Alteromonadales</taxon>
        <taxon>Pseudoalteromonadaceae</taxon>
        <taxon>Pseudoalteromonas</taxon>
    </lineage>
</organism>
<gene>
    <name evidence="15" type="ORF">ADS77_00895</name>
</gene>
<dbReference type="GO" id="GO:0008289">
    <property type="term" value="F:lipid binding"/>
    <property type="evidence" value="ECO:0007669"/>
    <property type="project" value="UniProtKB-UniRule"/>
</dbReference>
<evidence type="ECO:0000256" key="4">
    <source>
        <dbReference type="ARBA" id="ARBA00022729"/>
    </source>
</evidence>
<dbReference type="OrthoDB" id="9793905at2"/>
<dbReference type="CDD" id="cd19438">
    <property type="entry name" value="lipocalin_Blc-like"/>
    <property type="match status" value="1"/>
</dbReference>
<dbReference type="PANTHER" id="PTHR10612">
    <property type="entry name" value="APOLIPOPROTEIN D"/>
    <property type="match status" value="1"/>
</dbReference>
<evidence type="ECO:0000256" key="12">
    <source>
        <dbReference type="PIRNR" id="PIRNR036893"/>
    </source>
</evidence>
<dbReference type="Gene3D" id="2.40.128.20">
    <property type="match status" value="1"/>
</dbReference>
<comment type="subcellular location">
    <subcellularLocation>
        <location evidence="1">Cell outer membrane</location>
        <topology evidence="1">Lipid-anchor</topology>
    </subcellularLocation>
</comment>
<keyword evidence="6 12" id="KW-0472">Membrane</keyword>
<keyword evidence="9 12" id="KW-0449">Lipoprotein</keyword>
<dbReference type="GO" id="GO:0006950">
    <property type="term" value="P:response to stress"/>
    <property type="evidence" value="ECO:0007669"/>
    <property type="project" value="UniProtKB-ARBA"/>
</dbReference>
<name>A0A0N1EXR3_9GAMM</name>
<dbReference type="InterPro" id="IPR047202">
    <property type="entry name" value="Lipocalin_Blc-like_dom"/>
</dbReference>
<dbReference type="PIRSF" id="PIRSF036893">
    <property type="entry name" value="Lipocalin_ApoD"/>
    <property type="match status" value="1"/>
</dbReference>
<feature type="domain" description="Lipocalin/cytosolic fatty-acid binding" evidence="14">
    <location>
        <begin position="35"/>
        <end position="174"/>
    </location>
</feature>
<comment type="caution">
    <text evidence="15">The sequence shown here is derived from an EMBL/GenBank/DDBJ whole genome shotgun (WGS) entry which is preliminary data.</text>
</comment>
<evidence type="ECO:0000256" key="1">
    <source>
        <dbReference type="ARBA" id="ARBA00004459"/>
    </source>
</evidence>
<keyword evidence="16" id="KW-1185">Reference proteome</keyword>
<dbReference type="PROSITE" id="PS51257">
    <property type="entry name" value="PROKAR_LIPOPROTEIN"/>
    <property type="match status" value="1"/>
</dbReference>
<keyword evidence="8 12" id="KW-0998">Cell outer membrane</keyword>
<keyword evidence="5 12" id="KW-0446">Lipid-binding</keyword>
<keyword evidence="7 13" id="KW-0564">Palmitate</keyword>
<evidence type="ECO:0000313" key="16">
    <source>
        <dbReference type="Proteomes" id="UP000037848"/>
    </source>
</evidence>